<dbReference type="InterPro" id="IPR013121">
    <property type="entry name" value="Fe_red_NAD-bd_6"/>
</dbReference>
<dbReference type="SUPFAM" id="SSF48113">
    <property type="entry name" value="Heme-dependent peroxidases"/>
    <property type="match status" value="1"/>
</dbReference>
<dbReference type="PRINTS" id="PR00466">
    <property type="entry name" value="GP91PHOX"/>
</dbReference>
<dbReference type="GO" id="GO:0020037">
    <property type="term" value="F:heme binding"/>
    <property type="evidence" value="ECO:0007669"/>
    <property type="project" value="InterPro"/>
</dbReference>
<comment type="pathway">
    <text evidence="3">Hormone biosynthesis; thyroid hormone biosynthesis.</text>
</comment>
<dbReference type="PROSITE" id="PS51384">
    <property type="entry name" value="FAD_FR"/>
    <property type="match status" value="1"/>
</dbReference>
<dbReference type="InterPro" id="IPR037120">
    <property type="entry name" value="Haem_peroxidase_sf_animal"/>
</dbReference>
<evidence type="ECO:0000256" key="11">
    <source>
        <dbReference type="ARBA" id="ARBA00022837"/>
    </source>
</evidence>
<dbReference type="PANTHER" id="PTHR11972:SF175">
    <property type="entry name" value="NAD(P)H OXIDASE (H2O2-FORMING)"/>
    <property type="match status" value="1"/>
</dbReference>
<dbReference type="SFLD" id="SFLDG01169">
    <property type="entry name" value="NADPH_oxidase_subgroup_(NOX)"/>
    <property type="match status" value="1"/>
</dbReference>
<name>A0AAJ7T0G7_PETMA</name>
<dbReference type="InterPro" id="IPR011992">
    <property type="entry name" value="EF-hand-dom_pair"/>
</dbReference>
<gene>
    <name evidence="25" type="primary">LOC116941785</name>
</gene>
<dbReference type="EC" id="1.6.3.1" evidence="5"/>
<evidence type="ECO:0000256" key="8">
    <source>
        <dbReference type="ARBA" id="ARBA00022723"/>
    </source>
</evidence>
<dbReference type="InterPro" id="IPR002048">
    <property type="entry name" value="EF_hand_dom"/>
</dbReference>
<evidence type="ECO:0000256" key="16">
    <source>
        <dbReference type="ARBA" id="ARBA00023324"/>
    </source>
</evidence>
<dbReference type="SUPFAM" id="SSF63380">
    <property type="entry name" value="Riboflavin synthase domain-like"/>
    <property type="match status" value="1"/>
</dbReference>
<feature type="domain" description="FAD-binding FR-type" evidence="23">
    <location>
        <begin position="1279"/>
        <end position="1384"/>
    </location>
</feature>
<evidence type="ECO:0000256" key="21">
    <source>
        <dbReference type="SAM" id="Phobius"/>
    </source>
</evidence>
<dbReference type="Pfam" id="PF08022">
    <property type="entry name" value="FAD_binding_8"/>
    <property type="match status" value="1"/>
</dbReference>
<evidence type="ECO:0000256" key="17">
    <source>
        <dbReference type="ARBA" id="ARBA00047455"/>
    </source>
</evidence>
<dbReference type="Gene3D" id="1.10.640.10">
    <property type="entry name" value="Haem peroxidase domain superfamily, animal type"/>
    <property type="match status" value="2"/>
</dbReference>
<keyword evidence="24" id="KW-1185">Reference proteome</keyword>
<evidence type="ECO:0000256" key="12">
    <source>
        <dbReference type="ARBA" id="ARBA00022857"/>
    </source>
</evidence>
<dbReference type="GO" id="GO:0042554">
    <property type="term" value="P:superoxide anion generation"/>
    <property type="evidence" value="ECO:0007669"/>
    <property type="project" value="TreeGrafter"/>
</dbReference>
<dbReference type="SFLD" id="SFLDS00052">
    <property type="entry name" value="Ferric_Reductase_Domain"/>
    <property type="match status" value="1"/>
</dbReference>
<keyword evidence="13 21" id="KW-1133">Transmembrane helix</keyword>
<dbReference type="Pfam" id="PF08030">
    <property type="entry name" value="NAD_binding_6"/>
    <property type="match status" value="1"/>
</dbReference>
<feature type="transmembrane region" description="Helical" evidence="21">
    <location>
        <begin position="678"/>
        <end position="707"/>
    </location>
</feature>
<dbReference type="GO" id="GO:0009653">
    <property type="term" value="P:anatomical structure morphogenesis"/>
    <property type="evidence" value="ECO:0007669"/>
    <property type="project" value="UniProtKB-ARBA"/>
</dbReference>
<dbReference type="Gene3D" id="1.10.238.10">
    <property type="entry name" value="EF-hand"/>
    <property type="match status" value="1"/>
</dbReference>
<dbReference type="GO" id="GO:0005509">
    <property type="term" value="F:calcium ion binding"/>
    <property type="evidence" value="ECO:0007669"/>
    <property type="project" value="InterPro"/>
</dbReference>
<evidence type="ECO:0000256" key="1">
    <source>
        <dbReference type="ARBA" id="ARBA00003796"/>
    </source>
</evidence>
<dbReference type="PROSITE" id="PS50222">
    <property type="entry name" value="EF_HAND_2"/>
    <property type="match status" value="1"/>
</dbReference>
<dbReference type="SUPFAM" id="SSF52343">
    <property type="entry name" value="Ferredoxin reductase-like, C-terminal NADP-linked domain"/>
    <property type="match status" value="1"/>
</dbReference>
<evidence type="ECO:0000256" key="18">
    <source>
        <dbReference type="ARBA" id="ARBA00048762"/>
    </source>
</evidence>
<comment type="catalytic activity">
    <reaction evidence="18">
        <text>NADPH + O2 + H(+) = H2O2 + NADP(+)</text>
        <dbReference type="Rhea" id="RHEA:11260"/>
        <dbReference type="ChEBI" id="CHEBI:15378"/>
        <dbReference type="ChEBI" id="CHEBI:15379"/>
        <dbReference type="ChEBI" id="CHEBI:16240"/>
        <dbReference type="ChEBI" id="CHEBI:57783"/>
        <dbReference type="ChEBI" id="CHEBI:58349"/>
        <dbReference type="EC" id="1.6.3.1"/>
    </reaction>
</comment>
<keyword evidence="9" id="KW-0677">Repeat</keyword>
<accession>A0AAJ7T0G7</accession>
<dbReference type="PANTHER" id="PTHR11972">
    <property type="entry name" value="NADPH OXIDASE"/>
    <property type="match status" value="1"/>
</dbReference>
<evidence type="ECO:0000256" key="15">
    <source>
        <dbReference type="ARBA" id="ARBA00023136"/>
    </source>
</evidence>
<evidence type="ECO:0000259" key="22">
    <source>
        <dbReference type="PROSITE" id="PS50222"/>
    </source>
</evidence>
<evidence type="ECO:0000256" key="10">
    <source>
        <dbReference type="ARBA" id="ARBA00022827"/>
    </source>
</evidence>
<dbReference type="InterPro" id="IPR017938">
    <property type="entry name" value="Riboflavin_synthase-like_b-brl"/>
</dbReference>
<dbReference type="InterPro" id="IPR050369">
    <property type="entry name" value="RBOH/FRE"/>
</dbReference>
<dbReference type="FunFam" id="2.40.30.10:FF:000059">
    <property type="entry name" value="dual oxidase isoform X1"/>
    <property type="match status" value="1"/>
</dbReference>
<comment type="catalytic activity">
    <reaction evidence="19">
        <text>NADPH + 2 O2 = 2 superoxide + NADP(+) + H(+)</text>
        <dbReference type="Rhea" id="RHEA:63180"/>
        <dbReference type="ChEBI" id="CHEBI:15378"/>
        <dbReference type="ChEBI" id="CHEBI:15379"/>
        <dbReference type="ChEBI" id="CHEBI:18421"/>
        <dbReference type="ChEBI" id="CHEBI:57783"/>
        <dbReference type="ChEBI" id="CHEBI:58349"/>
    </reaction>
</comment>
<comment type="catalytic activity">
    <reaction evidence="17">
        <text>NADH + O2 + H(+) = H2O2 + NAD(+)</text>
        <dbReference type="Rhea" id="RHEA:11264"/>
        <dbReference type="ChEBI" id="CHEBI:15378"/>
        <dbReference type="ChEBI" id="CHEBI:15379"/>
        <dbReference type="ChEBI" id="CHEBI:16240"/>
        <dbReference type="ChEBI" id="CHEBI:57540"/>
        <dbReference type="ChEBI" id="CHEBI:57945"/>
        <dbReference type="EC" id="1.6.3.1"/>
    </reaction>
</comment>
<keyword evidence="7 21" id="KW-0812">Transmembrane</keyword>
<dbReference type="SUPFAM" id="SSF47473">
    <property type="entry name" value="EF-hand"/>
    <property type="match status" value="1"/>
</dbReference>
<proteinExistence type="inferred from homology"/>
<dbReference type="CDD" id="cd00051">
    <property type="entry name" value="EFh"/>
    <property type="match status" value="1"/>
</dbReference>
<dbReference type="GO" id="GO:0042744">
    <property type="term" value="P:hydrogen peroxide catabolic process"/>
    <property type="evidence" value="ECO:0007669"/>
    <property type="project" value="UniProtKB-KW"/>
</dbReference>
<feature type="domain" description="EF-hand" evidence="22">
    <location>
        <begin position="844"/>
        <end position="879"/>
    </location>
</feature>
<dbReference type="InterPro" id="IPR019791">
    <property type="entry name" value="Haem_peroxidase_animal"/>
</dbReference>
<keyword evidence="10" id="KW-0274">FAD</keyword>
<evidence type="ECO:0000256" key="5">
    <source>
        <dbReference type="ARBA" id="ARBA00012698"/>
    </source>
</evidence>
<dbReference type="GO" id="GO:0006979">
    <property type="term" value="P:response to oxidative stress"/>
    <property type="evidence" value="ECO:0007669"/>
    <property type="project" value="InterPro"/>
</dbReference>
<dbReference type="InterPro" id="IPR000778">
    <property type="entry name" value="Cyt_b245_heavy_chain"/>
</dbReference>
<dbReference type="KEGG" id="pmrn:116941785"/>
<dbReference type="GO" id="GO:0004601">
    <property type="term" value="F:peroxidase activity"/>
    <property type="evidence" value="ECO:0007669"/>
    <property type="project" value="InterPro"/>
</dbReference>
<feature type="transmembrane region" description="Helical" evidence="21">
    <location>
        <begin position="1060"/>
        <end position="1079"/>
    </location>
</feature>
<evidence type="ECO:0000256" key="14">
    <source>
        <dbReference type="ARBA" id="ARBA00023002"/>
    </source>
</evidence>
<feature type="compositionally biased region" description="Basic and acidic residues" evidence="20">
    <location>
        <begin position="730"/>
        <end position="742"/>
    </location>
</feature>
<dbReference type="InterPro" id="IPR018247">
    <property type="entry name" value="EF_Hand_1_Ca_BS"/>
</dbReference>
<evidence type="ECO:0000256" key="3">
    <source>
        <dbReference type="ARBA" id="ARBA00005197"/>
    </source>
</evidence>
<dbReference type="InterPro" id="IPR017927">
    <property type="entry name" value="FAD-bd_FR_type"/>
</dbReference>
<keyword evidence="16" id="KW-0575">Peroxidase</keyword>
<dbReference type="PROSITE" id="PS50292">
    <property type="entry name" value="PEROXIDASE_3"/>
    <property type="match status" value="1"/>
</dbReference>
<feature type="transmembrane region" description="Helical" evidence="21">
    <location>
        <begin position="1162"/>
        <end position="1181"/>
    </location>
</feature>
<evidence type="ECO:0000313" key="24">
    <source>
        <dbReference type="Proteomes" id="UP001318040"/>
    </source>
</evidence>
<dbReference type="PROSITE" id="PS00018">
    <property type="entry name" value="EF_HAND_1"/>
    <property type="match status" value="1"/>
</dbReference>
<dbReference type="GO" id="GO:0016174">
    <property type="term" value="F:NAD(P)H oxidase H2O2-forming activity"/>
    <property type="evidence" value="ECO:0007669"/>
    <property type="project" value="UniProtKB-EC"/>
</dbReference>
<dbReference type="Pfam" id="PF03098">
    <property type="entry name" value="An_peroxidase"/>
    <property type="match status" value="3"/>
</dbReference>
<evidence type="ECO:0000313" key="25">
    <source>
        <dbReference type="RefSeq" id="XP_032809051.1"/>
    </source>
</evidence>
<comment type="similarity">
    <text evidence="4">In the N-terminal section; belongs to the peroxidase family.</text>
</comment>
<evidence type="ECO:0000256" key="13">
    <source>
        <dbReference type="ARBA" id="ARBA00022989"/>
    </source>
</evidence>
<reference evidence="25" key="1">
    <citation type="submission" date="2025-08" db="UniProtKB">
        <authorList>
            <consortium name="RefSeq"/>
        </authorList>
    </citation>
    <scope>IDENTIFICATION</scope>
    <source>
        <tissue evidence="25">Sperm</tissue>
    </source>
</reference>
<dbReference type="GO" id="GO:0042742">
    <property type="term" value="P:defense response to bacterium"/>
    <property type="evidence" value="ECO:0007669"/>
    <property type="project" value="UniProtKB-ARBA"/>
</dbReference>
<dbReference type="SMART" id="SM00054">
    <property type="entry name" value="EFh"/>
    <property type="match status" value="2"/>
</dbReference>
<keyword evidence="11" id="KW-0106">Calcium</keyword>
<dbReference type="CDD" id="cd06186">
    <property type="entry name" value="NOX_Duox_like_FAD_NADP"/>
    <property type="match status" value="1"/>
</dbReference>
<dbReference type="FunFam" id="3.40.50.80:FF:000006">
    <property type="entry name" value="Dual oxidase 2"/>
    <property type="match status" value="1"/>
</dbReference>
<evidence type="ECO:0000256" key="20">
    <source>
        <dbReference type="SAM" id="MobiDB-lite"/>
    </source>
</evidence>
<dbReference type="InterPro" id="IPR010255">
    <property type="entry name" value="Haem_peroxidase_sf"/>
</dbReference>
<evidence type="ECO:0000256" key="9">
    <source>
        <dbReference type="ARBA" id="ARBA00022737"/>
    </source>
</evidence>
<protein>
    <recommendedName>
        <fullName evidence="5">NAD(P)H oxidase (H2O2-forming)</fullName>
        <ecNumber evidence="5">1.6.3.1</ecNumber>
    </recommendedName>
</protein>
<keyword evidence="6" id="KW-0285">Flavoprotein</keyword>
<dbReference type="GO" id="GO:0016175">
    <property type="term" value="F:superoxide-generating NAD(P)H oxidase activity"/>
    <property type="evidence" value="ECO:0007669"/>
    <property type="project" value="UniProtKB-ARBA"/>
</dbReference>
<feature type="region of interest" description="Disordered" evidence="20">
    <location>
        <begin position="718"/>
        <end position="742"/>
    </location>
</feature>
<evidence type="ECO:0000256" key="7">
    <source>
        <dbReference type="ARBA" id="ARBA00022692"/>
    </source>
</evidence>
<dbReference type="Gene3D" id="2.40.30.10">
    <property type="entry name" value="Translation factors"/>
    <property type="match status" value="1"/>
</dbReference>
<dbReference type="GO" id="GO:0016324">
    <property type="term" value="C:apical plasma membrane"/>
    <property type="evidence" value="ECO:0007669"/>
    <property type="project" value="UniProtKB-SubCell"/>
</dbReference>
<evidence type="ECO:0000256" key="6">
    <source>
        <dbReference type="ARBA" id="ARBA00022630"/>
    </source>
</evidence>
<organism evidence="24 25">
    <name type="scientific">Petromyzon marinus</name>
    <name type="common">Sea lamprey</name>
    <dbReference type="NCBI Taxonomy" id="7757"/>
    <lineage>
        <taxon>Eukaryota</taxon>
        <taxon>Metazoa</taxon>
        <taxon>Chordata</taxon>
        <taxon>Craniata</taxon>
        <taxon>Vertebrata</taxon>
        <taxon>Cyclostomata</taxon>
        <taxon>Hyperoartia</taxon>
        <taxon>Petromyzontiformes</taxon>
        <taxon>Petromyzontidae</taxon>
        <taxon>Petromyzon</taxon>
    </lineage>
</organism>
<feature type="transmembrane region" description="Helical" evidence="21">
    <location>
        <begin position="1187"/>
        <end position="1215"/>
    </location>
</feature>
<evidence type="ECO:0000259" key="23">
    <source>
        <dbReference type="PROSITE" id="PS51384"/>
    </source>
</evidence>
<keyword evidence="14" id="KW-0560">Oxidoreductase</keyword>
<evidence type="ECO:0000256" key="2">
    <source>
        <dbReference type="ARBA" id="ARBA00004424"/>
    </source>
</evidence>
<dbReference type="InterPro" id="IPR013112">
    <property type="entry name" value="FAD-bd_8"/>
</dbReference>
<keyword evidence="15 21" id="KW-0472">Membrane</keyword>
<keyword evidence="12" id="KW-0521">NADP</keyword>
<dbReference type="SFLD" id="SFLDG01168">
    <property type="entry name" value="Ferric_reductase_subgroup_(FRE"/>
    <property type="match status" value="1"/>
</dbReference>
<keyword evidence="8" id="KW-0479">Metal-binding</keyword>
<keyword evidence="16" id="KW-0376">Hydrogen peroxide</keyword>
<comment type="subcellular location">
    <subcellularLocation>
        <location evidence="2">Apical cell membrane</location>
        <topology evidence="2">Multi-pass membrane protein</topology>
    </subcellularLocation>
</comment>
<feature type="transmembrane region" description="Helical" evidence="21">
    <location>
        <begin position="1123"/>
        <end position="1142"/>
    </location>
</feature>
<dbReference type="Gene3D" id="3.40.50.80">
    <property type="entry name" value="Nucleotide-binding domain of ferredoxin-NADP reductase (FNR) module"/>
    <property type="match status" value="1"/>
</dbReference>
<evidence type="ECO:0000256" key="19">
    <source>
        <dbReference type="ARBA" id="ARBA00049908"/>
    </source>
</evidence>
<comment type="function">
    <text evidence="1">Generates hydrogen peroxide which is required for the activity of thyroid peroxidase/TPO and lactoperoxidase/LPO. Plays a role in thyroid hormones synthesis and lactoperoxidase-mediated antimicrobial defense at the surface of mucosa. May have its own peroxidase activity through its N-terminal peroxidase-like domain.</text>
</comment>
<dbReference type="RefSeq" id="XP_032809051.1">
    <property type="nucleotide sequence ID" value="XM_032953160.1"/>
</dbReference>
<evidence type="ECO:0000256" key="4">
    <source>
        <dbReference type="ARBA" id="ARBA00005644"/>
    </source>
</evidence>
<dbReference type="InterPro" id="IPR039261">
    <property type="entry name" value="FNR_nucleotide-bd"/>
</dbReference>
<dbReference type="Proteomes" id="UP001318040">
    <property type="component" value="Chromosome 1"/>
</dbReference>
<dbReference type="GO" id="GO:0043020">
    <property type="term" value="C:NADPH oxidase complex"/>
    <property type="evidence" value="ECO:0007669"/>
    <property type="project" value="TreeGrafter"/>
</dbReference>
<sequence length="1560" mass="178126">MWDEPAVPNARRLSSSVMRGESGLPSALNRTVLAVFFGQHIMDEIMDTRRAGCPAEFFNIPIPAEDPAFSNSPYKVLPFQRSQWDKTTGASTNNPRTPEGDSFCFYFQVNKVTSWLDGSAIYGPSRSWCQALRTFDRGMMRSSDEESLPPVSGHSLQLIDAPSPSYETGSSTNKTVYGNRTFSIAFTDSKYYSPNTDYVELLSHRSSQPCESVQFVVADFGNPRGNENPFLKALGTVWLRYHNFWAAKIHSEHSDWSDEDVFLNARKWVIGVYQVQCFIGRGLWLHQTMFICNTECPVYCALFLPSNLCVNGVAVILYMSFVKYVASSHIRLYPRHHRVGYMRFCILKCLTFILKVNMEFNVKLQLSARAIVRYRMRCCLSAFLCTTGYKPHVHPGIAVEFESAAMKFHQTMMPPGVYSRLHRNATCSFNQVNASRLCNHFWTNMPFKSGRDVDEIIMGMSSQIAEREDHIIVEDLLDKMYGPLKATRSDLMALTIQQGRDHGAPTYNDMRRALHMTPIAEWEDFNHTNAQVRGHCLVIQQLKQAYNGDISRLELWPGGLLECQGGPGPLFSRILVDQFERIRDGDRFWFENTNNGWIFTEDEVRDVLATRFSHVLQTVMDIDNSSIQGEVFFWKDVRYNVMFRAVVLYTPSGDPCAQQEQLTVDMLEPCTPPKSMDYFSGSVATFIVTNLSLLLLPTLCFVILWYLSRRRKKSFEKMTNQNTSSAGMRTEAEEHHASEWQGKKEPLRDVRLRFDDAGSIKVLDCAGALLRSLEVKALSGVELLLASDRGNLLLVHVPKEYDLVLEMDSNEPEPDELDTQAWVQQSLACDLSRDELGELLGLKPDSSFLQRMFHVADKDSSGYLSFSELRDILVILVKGTTEKKSQLMFHMFDINSHGDMKNETFRAMLSSFLEMSNYRLPKEEEESILNSLLMEHGLSNKTRFVWQDLHAILNEHFQDANNLQIHLKGVQYIHWSKLLLFLFSACNIPLLGNGPPPYTSIPPFPEITTESCNVTFRPSYYRPTSPRVFTEARHEPYNRSKLSQRTQAFKRYVENYRRHIFCVVIFYAIVLCITAERGYCTYCVFRTCVELLHNAPLHYAVASEHYGIRQVTEVGIIVSRGTAAGVAFCYCFILLTMCRNIITALRVTPLNHYIPFDSAVGFHKIIAMTGLVLSLFFWPHVTLARGTLLSCAVVAAPPGFTGVLILAVLAAIYIFSSQFSRSKSFNAFWWCHQLYVLLYILKQTILHGSGGLVQAPFFYKYLLPPALIFLGDRLISLSRRKVEITVVKVELLPSGVTHLQLKRPQGFKYKSGQWVRVACLALGQSEYHPITISSAPHENTLSIHVRAVGPWTTRLREIFSTKSSDNEYQSKIYLDGPFGEGHQHWNDFEVSVLVGGGIGVTPFASILKDIVHKSSINTRLISCKKVYFIWVTRTQRQFEWLTDIIREVEENDKNDLVSVHIYITQFAEKFDLRTMMLYICERHFQKMSNRSLFTGLRSITHFGRPQFVPFLNSLENLHPQAETVGVFSCGPPGLTKMVDKSCRQLNRRDQAKFVHHFENF</sequence>
<feature type="compositionally biased region" description="Polar residues" evidence="20">
    <location>
        <begin position="718"/>
        <end position="727"/>
    </location>
</feature>